<accession>N1QHE2</accession>
<reference evidence="1 2" key="1">
    <citation type="journal article" date="2012" name="PLoS Pathog.">
        <title>Diverse lifestyles and strategies of plant pathogenesis encoded in the genomes of eighteen Dothideomycetes fungi.</title>
        <authorList>
            <person name="Ohm R.A."/>
            <person name="Feau N."/>
            <person name="Henrissat B."/>
            <person name="Schoch C.L."/>
            <person name="Horwitz B.A."/>
            <person name="Barry K.W."/>
            <person name="Condon B.J."/>
            <person name="Copeland A.C."/>
            <person name="Dhillon B."/>
            <person name="Glaser F."/>
            <person name="Hesse C.N."/>
            <person name="Kosti I."/>
            <person name="LaButti K."/>
            <person name="Lindquist E.A."/>
            <person name="Lucas S."/>
            <person name="Salamov A.A."/>
            <person name="Bradshaw R.E."/>
            <person name="Ciuffetti L."/>
            <person name="Hamelin R.C."/>
            <person name="Kema G.H.J."/>
            <person name="Lawrence C."/>
            <person name="Scott J.A."/>
            <person name="Spatafora J.W."/>
            <person name="Turgeon B.G."/>
            <person name="de Wit P.J.G.M."/>
            <person name="Zhong S."/>
            <person name="Goodwin S.B."/>
            <person name="Grigoriev I.V."/>
        </authorList>
    </citation>
    <scope>NUCLEOTIDE SEQUENCE [LARGE SCALE GENOMIC DNA]</scope>
    <source>
        <strain evidence="1 2">SO2202</strain>
    </source>
</reference>
<proteinExistence type="predicted"/>
<dbReference type="RefSeq" id="XP_016758689.1">
    <property type="nucleotide sequence ID" value="XM_016902138.1"/>
</dbReference>
<evidence type="ECO:0000313" key="1">
    <source>
        <dbReference type="EMBL" id="EMF10568.1"/>
    </source>
</evidence>
<evidence type="ECO:0000313" key="2">
    <source>
        <dbReference type="Proteomes" id="UP000016931"/>
    </source>
</evidence>
<dbReference type="HOGENOM" id="CLU_1628105_0_0_1"/>
<dbReference type="AlphaFoldDB" id="N1QHE2"/>
<name>N1QHE2_SPHMS</name>
<organism evidence="1 2">
    <name type="scientific">Sphaerulina musiva (strain SO2202)</name>
    <name type="common">Poplar stem canker fungus</name>
    <name type="synonym">Septoria musiva</name>
    <dbReference type="NCBI Taxonomy" id="692275"/>
    <lineage>
        <taxon>Eukaryota</taxon>
        <taxon>Fungi</taxon>
        <taxon>Dikarya</taxon>
        <taxon>Ascomycota</taxon>
        <taxon>Pezizomycotina</taxon>
        <taxon>Dothideomycetes</taxon>
        <taxon>Dothideomycetidae</taxon>
        <taxon>Mycosphaerellales</taxon>
        <taxon>Mycosphaerellaceae</taxon>
        <taxon>Sphaerulina</taxon>
    </lineage>
</organism>
<keyword evidence="2" id="KW-1185">Reference proteome</keyword>
<protein>
    <submittedName>
        <fullName evidence="1">Uncharacterized protein</fullName>
    </submittedName>
</protein>
<sequence>MNNGQCASLDPWPSSNLLRDLVKAAGRAQIGHYSLVDKVIVSGTPRDSANLTLSDLVPSSAPLPRPAGIWSPICLFARRTSFRHGSLEMTPRIAVEDGRSTSTSQGVVKTLGNYSMAAGHTTNRAHVPTIQCFGGGTRMTLTGRRLVWMIVKHESCNTTPCVL</sequence>
<dbReference type="GeneID" id="27899275"/>
<gene>
    <name evidence="1" type="ORF">SEPMUDRAFT_127256</name>
</gene>
<dbReference type="EMBL" id="KB456267">
    <property type="protein sequence ID" value="EMF10568.1"/>
    <property type="molecule type" value="Genomic_DNA"/>
</dbReference>
<dbReference type="Proteomes" id="UP000016931">
    <property type="component" value="Unassembled WGS sequence"/>
</dbReference>